<feature type="binding site" evidence="4">
    <location>
        <position position="189"/>
    </location>
    <ligand>
        <name>a divalent metal cation</name>
        <dbReference type="ChEBI" id="CHEBI:60240"/>
        <label>1</label>
    </ligand>
</feature>
<dbReference type="Gene3D" id="3.20.20.140">
    <property type="entry name" value="Metal-dependent hydrolases"/>
    <property type="match status" value="1"/>
</dbReference>
<evidence type="ECO:0000256" key="3">
    <source>
        <dbReference type="ARBA" id="ARBA00022801"/>
    </source>
</evidence>
<dbReference type="EMBL" id="DRYK01000066">
    <property type="protein sequence ID" value="HHP68184.1"/>
    <property type="molecule type" value="Genomic_DNA"/>
</dbReference>
<feature type="binding site" evidence="4">
    <location>
        <position position="118"/>
    </location>
    <ligand>
        <name>a divalent metal cation</name>
        <dbReference type="ChEBI" id="CHEBI:60240"/>
        <label>2</label>
    </ligand>
</feature>
<evidence type="ECO:0000256" key="2">
    <source>
        <dbReference type="ARBA" id="ARBA00022723"/>
    </source>
</evidence>
<feature type="binding site" evidence="4">
    <location>
        <position position="82"/>
    </location>
    <ligand>
        <name>a divalent metal cation</name>
        <dbReference type="ChEBI" id="CHEBI:60240"/>
        <label>1</label>
    </ligand>
</feature>
<dbReference type="GO" id="GO:0016788">
    <property type="term" value="F:hydrolase activity, acting on ester bonds"/>
    <property type="evidence" value="ECO:0007669"/>
    <property type="project" value="InterPro"/>
</dbReference>
<comment type="caution">
    <text evidence="5">The sequence shown here is derived from an EMBL/GenBank/DDBJ whole genome shotgun (WGS) entry which is preliminary data.</text>
</comment>
<dbReference type="SUPFAM" id="SSF51556">
    <property type="entry name" value="Metallo-dependent hydrolases"/>
    <property type="match status" value="1"/>
</dbReference>
<comment type="similarity">
    <text evidence="1">Belongs to the metallo-dependent hydrolases superfamily. TatD-type hydrolase family.</text>
</comment>
<feature type="binding site" evidence="4">
    <location>
        <position position="4"/>
    </location>
    <ligand>
        <name>a divalent metal cation</name>
        <dbReference type="ChEBI" id="CHEBI:60240"/>
        <label>1</label>
    </ligand>
</feature>
<feature type="binding site" evidence="4">
    <location>
        <position position="141"/>
    </location>
    <ligand>
        <name>a divalent metal cation</name>
        <dbReference type="ChEBI" id="CHEBI:60240"/>
        <label>2</label>
    </ligand>
</feature>
<keyword evidence="3" id="KW-0378">Hydrolase</keyword>
<proteinExistence type="inferred from homology"/>
<dbReference type="InterPro" id="IPR032466">
    <property type="entry name" value="Metal_Hydrolase"/>
</dbReference>
<dbReference type="AlphaFoldDB" id="A0A7J3XZM4"/>
<sequence length="235" mass="27386">MHVHCHEISLEELESLTGREGFILVCVSDDYESSLKTLELAEKLRGVQPCIGVHPWEMGREDYRRVLELIEKRVDDVKCLGEVGLDRQFVPETYEKQLEFFKRIVDLAREYSLVLNLHTPKAWREVYEILARSDVDKAYFHWYTGPQDLLAEIQGSGFYIGLNPAFKTQVKHRLVLEAADLDKALTESDAPYEYKGLKLSPRLIHETISYLSERRGLIKEDLVGRFYSNYLKLFK</sequence>
<evidence type="ECO:0000256" key="1">
    <source>
        <dbReference type="ARBA" id="ARBA00009275"/>
    </source>
</evidence>
<dbReference type="CDD" id="cd01310">
    <property type="entry name" value="TatD_DNAse"/>
    <property type="match status" value="1"/>
</dbReference>
<accession>A0A7J3XZM4</accession>
<dbReference type="PANTHER" id="PTHR46317:SF1">
    <property type="entry name" value="HYDROLASE, TATD FAMILY"/>
    <property type="match status" value="1"/>
</dbReference>
<dbReference type="InterPro" id="IPR001130">
    <property type="entry name" value="TatD-like"/>
</dbReference>
<dbReference type="PANTHER" id="PTHR46317">
    <property type="entry name" value="HYDROLASE OF PHP SUPERFAMILY-RELATED PROTEIN"/>
    <property type="match status" value="1"/>
</dbReference>
<evidence type="ECO:0000313" key="5">
    <source>
        <dbReference type="EMBL" id="HHP68184.1"/>
    </source>
</evidence>
<dbReference type="PIRSF" id="PIRSF005902">
    <property type="entry name" value="DNase_TatD"/>
    <property type="match status" value="1"/>
</dbReference>
<reference evidence="5" key="1">
    <citation type="journal article" date="2020" name="mSystems">
        <title>Genome- and Community-Level Interaction Insights into Carbon Utilization and Element Cycling Functions of Hydrothermarchaeota in Hydrothermal Sediment.</title>
        <authorList>
            <person name="Zhou Z."/>
            <person name="Liu Y."/>
            <person name="Xu W."/>
            <person name="Pan J."/>
            <person name="Luo Z.H."/>
            <person name="Li M."/>
        </authorList>
    </citation>
    <scope>NUCLEOTIDE SEQUENCE [LARGE SCALE GENOMIC DNA]</scope>
    <source>
        <strain evidence="5">SpSt-110</strain>
    </source>
</reference>
<keyword evidence="2 4" id="KW-0479">Metal-binding</keyword>
<name>A0A7J3XZM4_9CREN</name>
<dbReference type="Pfam" id="PF01026">
    <property type="entry name" value="TatD_DNase"/>
    <property type="match status" value="1"/>
</dbReference>
<gene>
    <name evidence="5" type="ORF">ENM60_05310</name>
</gene>
<feature type="binding site" evidence="4">
    <location>
        <position position="2"/>
    </location>
    <ligand>
        <name>a divalent metal cation</name>
        <dbReference type="ChEBI" id="CHEBI:60240"/>
        <label>1</label>
    </ligand>
</feature>
<organism evidence="5">
    <name type="scientific">Thermogladius calderae</name>
    <dbReference type="NCBI Taxonomy" id="1200300"/>
    <lineage>
        <taxon>Archaea</taxon>
        <taxon>Thermoproteota</taxon>
        <taxon>Thermoprotei</taxon>
        <taxon>Desulfurococcales</taxon>
        <taxon>Desulfurococcaceae</taxon>
        <taxon>Thermogladius</taxon>
    </lineage>
</organism>
<dbReference type="GO" id="GO:0046872">
    <property type="term" value="F:metal ion binding"/>
    <property type="evidence" value="ECO:0007669"/>
    <property type="project" value="UniProtKB-KW"/>
</dbReference>
<protein>
    <submittedName>
        <fullName evidence="5">TatD family deoxyribonuclease</fullName>
    </submittedName>
</protein>
<evidence type="ECO:0000256" key="4">
    <source>
        <dbReference type="PIRSR" id="PIRSR005902-1"/>
    </source>
</evidence>